<reference evidence="2" key="2">
    <citation type="submission" date="2015-01" db="EMBL/GenBank/DDBJ databases">
        <title>Evolutionary Origins and Diversification of the Mycorrhizal Mutualists.</title>
        <authorList>
            <consortium name="DOE Joint Genome Institute"/>
            <consortium name="Mycorrhizal Genomics Consortium"/>
            <person name="Kohler A."/>
            <person name="Kuo A."/>
            <person name="Nagy L.G."/>
            <person name="Floudas D."/>
            <person name="Copeland A."/>
            <person name="Barry K.W."/>
            <person name="Cichocki N."/>
            <person name="Veneault-Fourrey C."/>
            <person name="LaButti K."/>
            <person name="Lindquist E.A."/>
            <person name="Lipzen A."/>
            <person name="Lundell T."/>
            <person name="Morin E."/>
            <person name="Murat C."/>
            <person name="Riley R."/>
            <person name="Ohm R."/>
            <person name="Sun H."/>
            <person name="Tunlid A."/>
            <person name="Henrissat B."/>
            <person name="Grigoriev I.V."/>
            <person name="Hibbett D.S."/>
            <person name="Martin F."/>
        </authorList>
    </citation>
    <scope>NUCLEOTIDE SEQUENCE [LARGE SCALE GENOMIC DNA]</scope>
    <source>
        <strain evidence="2">LaAM-08-1</strain>
    </source>
</reference>
<proteinExistence type="predicted"/>
<gene>
    <name evidence="1" type="ORF">K443DRAFT_123651</name>
</gene>
<evidence type="ECO:0000313" key="2">
    <source>
        <dbReference type="Proteomes" id="UP000054477"/>
    </source>
</evidence>
<name>A0A0C9WMS5_9AGAR</name>
<dbReference type="OrthoDB" id="163438at2759"/>
<keyword evidence="2" id="KW-1185">Reference proteome</keyword>
<dbReference type="HOGENOM" id="CLU_1759105_0_0_1"/>
<evidence type="ECO:0000313" key="1">
    <source>
        <dbReference type="EMBL" id="KIJ98444.1"/>
    </source>
</evidence>
<dbReference type="AlphaFoldDB" id="A0A0C9WMS5"/>
<protein>
    <submittedName>
        <fullName evidence="1">Uncharacterized protein</fullName>
    </submittedName>
</protein>
<sequence length="148" mass="16271">METNKLRAILTNLEVEGDVEFGQKGTRDQYSVKVSVADTVVAKLPRSSVLKWEWTANNQISFEPSSTIKVEVYRGFNSINWFNKLVGQYQGKVEDLLDNDASVVLTDKKGSPIAPKMKIAFKSLVSNPSLAIGGRPAGVISRLKATLN</sequence>
<dbReference type="EMBL" id="KN838669">
    <property type="protein sequence ID" value="KIJ98444.1"/>
    <property type="molecule type" value="Genomic_DNA"/>
</dbReference>
<accession>A0A0C9WMS5</accession>
<dbReference type="Proteomes" id="UP000054477">
    <property type="component" value="Unassembled WGS sequence"/>
</dbReference>
<organism evidence="1 2">
    <name type="scientific">Laccaria amethystina LaAM-08-1</name>
    <dbReference type="NCBI Taxonomy" id="1095629"/>
    <lineage>
        <taxon>Eukaryota</taxon>
        <taxon>Fungi</taxon>
        <taxon>Dikarya</taxon>
        <taxon>Basidiomycota</taxon>
        <taxon>Agaricomycotina</taxon>
        <taxon>Agaricomycetes</taxon>
        <taxon>Agaricomycetidae</taxon>
        <taxon>Agaricales</taxon>
        <taxon>Agaricineae</taxon>
        <taxon>Hydnangiaceae</taxon>
        <taxon>Laccaria</taxon>
    </lineage>
</organism>
<reference evidence="1 2" key="1">
    <citation type="submission" date="2014-04" db="EMBL/GenBank/DDBJ databases">
        <authorList>
            <consortium name="DOE Joint Genome Institute"/>
            <person name="Kuo A."/>
            <person name="Kohler A."/>
            <person name="Nagy L.G."/>
            <person name="Floudas D."/>
            <person name="Copeland A."/>
            <person name="Barry K.W."/>
            <person name="Cichocki N."/>
            <person name="Veneault-Fourrey C."/>
            <person name="LaButti K."/>
            <person name="Lindquist E.A."/>
            <person name="Lipzen A."/>
            <person name="Lundell T."/>
            <person name="Morin E."/>
            <person name="Murat C."/>
            <person name="Sun H."/>
            <person name="Tunlid A."/>
            <person name="Henrissat B."/>
            <person name="Grigoriev I.V."/>
            <person name="Hibbett D.S."/>
            <person name="Martin F."/>
            <person name="Nordberg H.P."/>
            <person name="Cantor M.N."/>
            <person name="Hua S.X."/>
        </authorList>
    </citation>
    <scope>NUCLEOTIDE SEQUENCE [LARGE SCALE GENOMIC DNA]</scope>
    <source>
        <strain evidence="1 2">LaAM-08-1</strain>
    </source>
</reference>